<dbReference type="PANTHER" id="PTHR43284">
    <property type="entry name" value="ASPARAGINE SYNTHETASE (GLUTAMINE-HYDROLYZING)"/>
    <property type="match status" value="1"/>
</dbReference>
<name>A0A0C5G544_9ACTN</name>
<protein>
    <recommendedName>
        <fullName evidence="2">asparagine synthase (glutamine-hydrolyzing)</fullName>
        <ecNumber evidence="2">6.3.5.4</ecNumber>
    </recommendedName>
</protein>
<evidence type="ECO:0000313" key="7">
    <source>
        <dbReference type="Proteomes" id="UP000032234"/>
    </source>
</evidence>
<dbReference type="GO" id="GO:0004066">
    <property type="term" value="F:asparagine synthase (glutamine-hydrolyzing) activity"/>
    <property type="evidence" value="ECO:0007669"/>
    <property type="project" value="UniProtKB-EC"/>
</dbReference>
<dbReference type="HOGENOM" id="CLU_021410_0_0_11"/>
<evidence type="ECO:0000313" key="6">
    <source>
        <dbReference type="EMBL" id="AJP03329.1"/>
    </source>
</evidence>
<dbReference type="SUPFAM" id="SSF52402">
    <property type="entry name" value="Adenine nucleotide alpha hydrolases-like"/>
    <property type="match status" value="1"/>
</dbReference>
<dbReference type="InterPro" id="IPR014729">
    <property type="entry name" value="Rossmann-like_a/b/a_fold"/>
</dbReference>
<dbReference type="AlphaFoldDB" id="A0A0C5G544"/>
<dbReference type="EC" id="6.3.5.4" evidence="2"/>
<feature type="domain" description="Asparagine synthetase" evidence="5">
    <location>
        <begin position="219"/>
        <end position="605"/>
    </location>
</feature>
<dbReference type="Gene3D" id="3.40.50.620">
    <property type="entry name" value="HUPs"/>
    <property type="match status" value="2"/>
</dbReference>
<dbReference type="EMBL" id="CP010849">
    <property type="protein sequence ID" value="AJP03329.1"/>
    <property type="molecule type" value="Genomic_DNA"/>
</dbReference>
<dbReference type="STRING" id="477245.TU94_19470"/>
<dbReference type="RefSeq" id="WP_044383227.1">
    <property type="nucleotide sequence ID" value="NZ_CP010849.1"/>
</dbReference>
<gene>
    <name evidence="6" type="ORF">TU94_19470</name>
</gene>
<keyword evidence="3" id="KW-0028">Amino-acid biosynthesis</keyword>
<keyword evidence="7" id="KW-1185">Reference proteome</keyword>
<dbReference type="OrthoDB" id="7053173at2"/>
<reference evidence="6 7" key="1">
    <citation type="submission" date="2015-02" db="EMBL/GenBank/DDBJ databases">
        <title>Genome sequence of thermotolerant Streptomyces cyaneogriseus subsp. Noncyanogenus NMWT1, the producer of nematocidal antibiotics nemadectin.</title>
        <authorList>
            <person name="Wang H."/>
            <person name="Li C."/>
            <person name="Xiang W."/>
            <person name="Wang X."/>
        </authorList>
    </citation>
    <scope>NUCLEOTIDE SEQUENCE [LARGE SCALE GENOMIC DNA]</scope>
    <source>
        <strain evidence="6 7">NMWT 1</strain>
    </source>
</reference>
<evidence type="ECO:0000256" key="2">
    <source>
        <dbReference type="ARBA" id="ARBA00012737"/>
    </source>
</evidence>
<keyword evidence="3" id="KW-0061">Asparagine biosynthesis</keyword>
<accession>A0A0C5G544</accession>
<dbReference type="InterPro" id="IPR051786">
    <property type="entry name" value="ASN_synthetase/amidase"/>
</dbReference>
<evidence type="ECO:0000256" key="4">
    <source>
        <dbReference type="ARBA" id="ARBA00048741"/>
    </source>
</evidence>
<comment type="pathway">
    <text evidence="1">Amino-acid biosynthesis; L-asparagine biosynthesis; L-asparagine from L-aspartate (L-Gln route): step 1/1.</text>
</comment>
<organism evidence="6 7">
    <name type="scientific">Streptomyces cyaneogriseus subsp. noncyanogenus</name>
    <dbReference type="NCBI Taxonomy" id="477245"/>
    <lineage>
        <taxon>Bacteria</taxon>
        <taxon>Bacillati</taxon>
        <taxon>Actinomycetota</taxon>
        <taxon>Actinomycetes</taxon>
        <taxon>Kitasatosporales</taxon>
        <taxon>Streptomycetaceae</taxon>
        <taxon>Streptomyces</taxon>
    </lineage>
</organism>
<dbReference type="GO" id="GO:0006529">
    <property type="term" value="P:asparagine biosynthetic process"/>
    <property type="evidence" value="ECO:0007669"/>
    <property type="project" value="UniProtKB-KW"/>
</dbReference>
<evidence type="ECO:0000259" key="5">
    <source>
        <dbReference type="Pfam" id="PF00733"/>
    </source>
</evidence>
<proteinExistence type="predicted"/>
<dbReference type="KEGG" id="scw:TU94_19470"/>
<evidence type="ECO:0000256" key="3">
    <source>
        <dbReference type="ARBA" id="ARBA00022888"/>
    </source>
</evidence>
<dbReference type="Pfam" id="PF00733">
    <property type="entry name" value="Asn_synthase"/>
    <property type="match status" value="1"/>
</dbReference>
<dbReference type="InterPro" id="IPR001962">
    <property type="entry name" value="Asn_synthase"/>
</dbReference>
<dbReference type="PANTHER" id="PTHR43284:SF1">
    <property type="entry name" value="ASPARAGINE SYNTHETASE"/>
    <property type="match status" value="1"/>
</dbReference>
<dbReference type="PATRIC" id="fig|477245.3.peg.4107"/>
<sequence length="618" mass="67936">MSDMHESAGTGPGDAHFAVFPDREEAAAVARFFRHPGTRVLAHASGRPWLVGHWSDSEVTTARAGRAALAVVGWCPVGREELERHAARLRDLAELDALARSLPGSFHLVAALDGQLRIQGTASGLRLVFHAQVGGVQVAATSADLLATALDSEPDTGRLAVRLLWPVPHPLYETSVWQGVEAVSPEEALVVSADGRRVRRSRWWWPPEPARSLARGAPKVREALAEAVDVRTRQGGTVSTDLSGGLDSTSVCFLAARSPASVVAATWPGRDPADTDLAWARQAASHLPDVEHVVWDADASALVYSDLLGIDDLLDEPSIGVMDRSRVLQHLPWLAGRGSRVHLTGIGGDHVAWCSEAYYHRLLRTRPLFAVRQLRGFRALWNWPLGATVRALADTRPYRDWLADSARRLRDPMPQTSVTGGLGWGMAPRLLPWMTPETERLARRALLDSAAGARPLHPDRGLHTDLELIRTCTRIIRQWERMAARAGLPMASPFLDDRVIEACLAVRPEDRVTPWRYKPLLAEAMRGVVPEECLRRTNKAEASMDASDGLRRHRGDLMTLWTGSRLERLGLVDGEALRRLAQRPSAPGLRDAILYSTIACEVWLRARDRAPHPGPAVR</sequence>
<evidence type="ECO:0000256" key="1">
    <source>
        <dbReference type="ARBA" id="ARBA00005187"/>
    </source>
</evidence>
<dbReference type="Proteomes" id="UP000032234">
    <property type="component" value="Chromosome"/>
</dbReference>
<comment type="catalytic activity">
    <reaction evidence="4">
        <text>L-aspartate + L-glutamine + ATP + H2O = L-asparagine + L-glutamate + AMP + diphosphate + H(+)</text>
        <dbReference type="Rhea" id="RHEA:12228"/>
        <dbReference type="ChEBI" id="CHEBI:15377"/>
        <dbReference type="ChEBI" id="CHEBI:15378"/>
        <dbReference type="ChEBI" id="CHEBI:29985"/>
        <dbReference type="ChEBI" id="CHEBI:29991"/>
        <dbReference type="ChEBI" id="CHEBI:30616"/>
        <dbReference type="ChEBI" id="CHEBI:33019"/>
        <dbReference type="ChEBI" id="CHEBI:58048"/>
        <dbReference type="ChEBI" id="CHEBI:58359"/>
        <dbReference type="ChEBI" id="CHEBI:456215"/>
        <dbReference type="EC" id="6.3.5.4"/>
    </reaction>
</comment>